<proteinExistence type="predicted"/>
<reference evidence="1 2" key="1">
    <citation type="submission" date="2024-10" db="EMBL/GenBank/DDBJ databases">
        <title>The Natural Products Discovery Center: Release of the First 8490 Sequenced Strains for Exploring Actinobacteria Biosynthetic Diversity.</title>
        <authorList>
            <person name="Kalkreuter E."/>
            <person name="Kautsar S.A."/>
            <person name="Yang D."/>
            <person name="Bader C.D."/>
            <person name="Teijaro C.N."/>
            <person name="Fluegel L."/>
            <person name="Davis C.M."/>
            <person name="Simpson J.R."/>
            <person name="Lauterbach L."/>
            <person name="Steele A.D."/>
            <person name="Gui C."/>
            <person name="Meng S."/>
            <person name="Li G."/>
            <person name="Viehrig K."/>
            <person name="Ye F."/>
            <person name="Su P."/>
            <person name="Kiefer A.F."/>
            <person name="Nichols A."/>
            <person name="Cepeda A.J."/>
            <person name="Yan W."/>
            <person name="Fan B."/>
            <person name="Jiang Y."/>
            <person name="Adhikari A."/>
            <person name="Zheng C.-J."/>
            <person name="Schuster L."/>
            <person name="Cowan T.M."/>
            <person name="Smanski M.J."/>
            <person name="Chevrette M.G."/>
            <person name="De Carvalho L.P.S."/>
            <person name="Shen B."/>
        </authorList>
    </citation>
    <scope>NUCLEOTIDE SEQUENCE [LARGE SCALE GENOMIC DNA]</scope>
    <source>
        <strain evidence="1 2">NPDC020568</strain>
    </source>
</reference>
<evidence type="ECO:0000313" key="2">
    <source>
        <dbReference type="Proteomes" id="UP001611263"/>
    </source>
</evidence>
<sequence>MNDVPERLQLSEVHSILREVGSADAVTMSRIASGLRDQIARAPRLQDEIDGVVARYRAAQTDARPRCYGPTESTGT</sequence>
<dbReference type="GeneID" id="93509532"/>
<accession>A0ABW7TNM6</accession>
<evidence type="ECO:0000313" key="1">
    <source>
        <dbReference type="EMBL" id="MFI1462629.1"/>
    </source>
</evidence>
<protein>
    <submittedName>
        <fullName evidence="1">Uncharacterized protein</fullName>
    </submittedName>
</protein>
<dbReference type="EMBL" id="JBIRUQ010000004">
    <property type="protein sequence ID" value="MFI1462629.1"/>
    <property type="molecule type" value="Genomic_DNA"/>
</dbReference>
<organism evidence="1 2">
    <name type="scientific">Nocardia carnea</name>
    <dbReference type="NCBI Taxonomy" id="37328"/>
    <lineage>
        <taxon>Bacteria</taxon>
        <taxon>Bacillati</taxon>
        <taxon>Actinomycetota</taxon>
        <taxon>Actinomycetes</taxon>
        <taxon>Mycobacteriales</taxon>
        <taxon>Nocardiaceae</taxon>
        <taxon>Nocardia</taxon>
    </lineage>
</organism>
<name>A0ABW7TNM6_9NOCA</name>
<dbReference type="Proteomes" id="UP001611263">
    <property type="component" value="Unassembled WGS sequence"/>
</dbReference>
<gene>
    <name evidence="1" type="ORF">ACH4WX_18090</name>
</gene>
<dbReference type="RefSeq" id="WP_156052296.1">
    <property type="nucleotide sequence ID" value="NZ_JARWQO010000232.1"/>
</dbReference>
<comment type="caution">
    <text evidence="1">The sequence shown here is derived from an EMBL/GenBank/DDBJ whole genome shotgun (WGS) entry which is preliminary data.</text>
</comment>
<keyword evidence="2" id="KW-1185">Reference proteome</keyword>